<dbReference type="EMBL" id="AAQJ02000001">
    <property type="protein sequence ID" value="EDP46465.1"/>
    <property type="molecule type" value="Genomic_DNA"/>
</dbReference>
<dbReference type="RefSeq" id="WP_006035442.1">
    <property type="nucleotide sequence ID" value="NZ_AAQJ02000001.1"/>
</dbReference>
<dbReference type="InterPro" id="IPR023408">
    <property type="entry name" value="MscS_beta-dom_sf"/>
</dbReference>
<proteinExistence type="inferred from homology"/>
<dbReference type="OrthoDB" id="9775207at2"/>
<evidence type="ECO:0000256" key="3">
    <source>
        <dbReference type="ARBA" id="ARBA00022475"/>
    </source>
</evidence>
<evidence type="ECO:0000256" key="7">
    <source>
        <dbReference type="SAM" id="Phobius"/>
    </source>
</evidence>
<dbReference type="InterPro" id="IPR045042">
    <property type="entry name" value="YnaI-like"/>
</dbReference>
<dbReference type="Pfam" id="PF00924">
    <property type="entry name" value="MS_channel_2nd"/>
    <property type="match status" value="1"/>
</dbReference>
<dbReference type="STRING" id="59196.RICGR_1365"/>
<evidence type="ECO:0000259" key="8">
    <source>
        <dbReference type="Pfam" id="PF00924"/>
    </source>
</evidence>
<dbReference type="GO" id="GO:0008381">
    <property type="term" value="F:mechanosensitive monoatomic ion channel activity"/>
    <property type="evidence" value="ECO:0007669"/>
    <property type="project" value="UniProtKB-ARBA"/>
</dbReference>
<dbReference type="PANTHER" id="PTHR43634">
    <property type="entry name" value="OW CONDUCTANCE MECHANOSENSITIVE CHANNEL"/>
    <property type="match status" value="1"/>
</dbReference>
<protein>
    <submittedName>
        <fullName evidence="10">Small-conductance mechanosensitive channel</fullName>
    </submittedName>
</protein>
<dbReference type="PANTHER" id="PTHR43634:SF2">
    <property type="entry name" value="LOW CONDUCTANCE MECHANOSENSITIVE CHANNEL YNAI"/>
    <property type="match status" value="1"/>
</dbReference>
<evidence type="ECO:0000256" key="6">
    <source>
        <dbReference type="ARBA" id="ARBA00023136"/>
    </source>
</evidence>
<dbReference type="InterPro" id="IPR049142">
    <property type="entry name" value="MS_channel_1st"/>
</dbReference>
<dbReference type="Pfam" id="PF21088">
    <property type="entry name" value="MS_channel_1st"/>
    <property type="match status" value="1"/>
</dbReference>
<organism evidence="10 11">
    <name type="scientific">Rickettsiella grylli</name>
    <dbReference type="NCBI Taxonomy" id="59196"/>
    <lineage>
        <taxon>Bacteria</taxon>
        <taxon>Pseudomonadati</taxon>
        <taxon>Pseudomonadota</taxon>
        <taxon>Gammaproteobacteria</taxon>
        <taxon>Legionellales</taxon>
        <taxon>Coxiellaceae</taxon>
        <taxon>Rickettsiella</taxon>
    </lineage>
</organism>
<evidence type="ECO:0000256" key="1">
    <source>
        <dbReference type="ARBA" id="ARBA00004651"/>
    </source>
</evidence>
<keyword evidence="3" id="KW-1003">Cell membrane</keyword>
<dbReference type="eggNOG" id="COG0668">
    <property type="taxonomic scope" value="Bacteria"/>
</dbReference>
<feature type="transmembrane region" description="Helical" evidence="7">
    <location>
        <begin position="155"/>
        <end position="174"/>
    </location>
</feature>
<evidence type="ECO:0000313" key="11">
    <source>
        <dbReference type="Proteomes" id="UP000054075"/>
    </source>
</evidence>
<dbReference type="InterPro" id="IPR011014">
    <property type="entry name" value="MscS_channel_TM-2"/>
</dbReference>
<dbReference type="InterPro" id="IPR010920">
    <property type="entry name" value="LSM_dom_sf"/>
</dbReference>
<dbReference type="GO" id="GO:0005886">
    <property type="term" value="C:plasma membrane"/>
    <property type="evidence" value="ECO:0007669"/>
    <property type="project" value="UniProtKB-SubCell"/>
</dbReference>
<evidence type="ECO:0000256" key="2">
    <source>
        <dbReference type="ARBA" id="ARBA00008017"/>
    </source>
</evidence>
<comment type="caution">
    <text evidence="10">The sequence shown here is derived from an EMBL/GenBank/DDBJ whole genome shotgun (WGS) entry which is preliminary data.</text>
</comment>
<dbReference type="Proteomes" id="UP000054075">
    <property type="component" value="Unassembled WGS sequence"/>
</dbReference>
<feature type="transmembrane region" description="Helical" evidence="7">
    <location>
        <begin position="117"/>
        <end position="134"/>
    </location>
</feature>
<evidence type="ECO:0000256" key="4">
    <source>
        <dbReference type="ARBA" id="ARBA00022692"/>
    </source>
</evidence>
<dbReference type="InterPro" id="IPR011066">
    <property type="entry name" value="MscS_channel_C_sf"/>
</dbReference>
<reference evidence="10" key="1">
    <citation type="submission" date="2006-04" db="EMBL/GenBank/DDBJ databases">
        <authorList>
            <person name="Seshadri R."/>
            <person name="Federici B.A."/>
        </authorList>
    </citation>
    <scope>NUCLEOTIDE SEQUENCE [LARGE SCALE GENOMIC DNA]</scope>
</reference>
<feature type="transmembrane region" description="Helical" evidence="7">
    <location>
        <begin position="79"/>
        <end position="97"/>
    </location>
</feature>
<gene>
    <name evidence="10" type="ORF">RICGR_1365</name>
</gene>
<feature type="transmembrane region" description="Helical" evidence="7">
    <location>
        <begin position="180"/>
        <end position="202"/>
    </location>
</feature>
<dbReference type="SUPFAM" id="SSF82689">
    <property type="entry name" value="Mechanosensitive channel protein MscS (YggB), C-terminal domain"/>
    <property type="match status" value="1"/>
</dbReference>
<dbReference type="SUPFAM" id="SSF82861">
    <property type="entry name" value="Mechanosensitive channel protein MscS (YggB), transmembrane region"/>
    <property type="match status" value="1"/>
</dbReference>
<keyword evidence="11" id="KW-1185">Reference proteome</keyword>
<keyword evidence="4 7" id="KW-0812">Transmembrane</keyword>
<sequence length="392" mass="45297">MHWLNLWLGWPIEFDFDFGEKMNFLQTLFKFLLQFCLLKALTILLITALFCFLLPIFYRKLKKRIEKNSRTLSVALLKSIHKPLMIFIAIIGVTYALESLCLTWKGFNASQFHFIRSVSFTFLLAWFLWRFVFFSKEAFLQTEKNKMTNKTVDKTLVHGLSQIAKLVIIILTALSLFQTLGFSIAGILAFGGMGGILIGFAAKDLLANLFGSCMLFLDRPFVIGDQIRLPALKVEGAVEEIGWRVCRIRTSDCRPLYIPNALFSNIVVENSSRMKFRRFYCRMRLRYHDIMKIPAILEDMQLILKENTAVDKNRSITVALNELGDASLYLTVIAYTSIIKGADFLKFQQDLFFKLLICIQRHGAAWSFPSQTVYLNKEESKWAQTQNDKEFE</sequence>
<dbReference type="Gene3D" id="1.10.287.1260">
    <property type="match status" value="1"/>
</dbReference>
<comment type="subcellular location">
    <subcellularLocation>
        <location evidence="1">Cell membrane</location>
        <topology evidence="1">Multi-pass membrane protein</topology>
    </subcellularLocation>
</comment>
<feature type="transmembrane region" description="Helical" evidence="7">
    <location>
        <begin position="31"/>
        <end position="58"/>
    </location>
</feature>
<dbReference type="Gene3D" id="2.30.30.60">
    <property type="match status" value="1"/>
</dbReference>
<name>A8PPS2_9COXI</name>
<evidence type="ECO:0000259" key="9">
    <source>
        <dbReference type="Pfam" id="PF21088"/>
    </source>
</evidence>
<keyword evidence="5 7" id="KW-1133">Transmembrane helix</keyword>
<feature type="domain" description="Mechanosensitive ion channel MscS" evidence="8">
    <location>
        <begin position="204"/>
        <end position="273"/>
    </location>
</feature>
<evidence type="ECO:0000256" key="5">
    <source>
        <dbReference type="ARBA" id="ARBA00022989"/>
    </source>
</evidence>
<accession>A8PPS2</accession>
<comment type="similarity">
    <text evidence="2">Belongs to the MscS (TC 1.A.23) family.</text>
</comment>
<keyword evidence="6 7" id="KW-0472">Membrane</keyword>
<dbReference type="InterPro" id="IPR006685">
    <property type="entry name" value="MscS_channel_2nd"/>
</dbReference>
<feature type="domain" description="Mechanosensitive ion channel transmembrane helices 2/3" evidence="9">
    <location>
        <begin position="163"/>
        <end position="203"/>
    </location>
</feature>
<dbReference type="AlphaFoldDB" id="A8PPS2"/>
<dbReference type="SUPFAM" id="SSF50182">
    <property type="entry name" value="Sm-like ribonucleoproteins"/>
    <property type="match status" value="1"/>
</dbReference>
<evidence type="ECO:0000313" key="10">
    <source>
        <dbReference type="EMBL" id="EDP46465.1"/>
    </source>
</evidence>
<reference evidence="10" key="2">
    <citation type="submission" date="2007-10" db="EMBL/GenBank/DDBJ databases">
        <authorList>
            <person name="Myers G.S."/>
        </authorList>
    </citation>
    <scope>NUCLEOTIDE SEQUENCE [LARGE SCALE GENOMIC DNA]</scope>
</reference>